<feature type="region of interest" description="Disordered" evidence="1">
    <location>
        <begin position="234"/>
        <end position="325"/>
    </location>
</feature>
<accession>A0A5P1EDL2</accession>
<feature type="compositionally biased region" description="Basic and acidic residues" evidence="1">
    <location>
        <begin position="278"/>
        <end position="290"/>
    </location>
</feature>
<gene>
    <name evidence="2" type="ORF">A4U43_C07F13310</name>
</gene>
<dbReference type="PANTHER" id="PTHR35717">
    <property type="entry name" value="OS05G0156200 PROTEIN"/>
    <property type="match status" value="1"/>
</dbReference>
<dbReference type="EMBL" id="CM007387">
    <property type="protein sequence ID" value="ONK63277.1"/>
    <property type="molecule type" value="Genomic_DNA"/>
</dbReference>
<evidence type="ECO:0000313" key="2">
    <source>
        <dbReference type="EMBL" id="ONK63277.1"/>
    </source>
</evidence>
<dbReference type="AlphaFoldDB" id="A0A5P1EDL2"/>
<organism evidence="2 3">
    <name type="scientific">Asparagus officinalis</name>
    <name type="common">Garden asparagus</name>
    <dbReference type="NCBI Taxonomy" id="4686"/>
    <lineage>
        <taxon>Eukaryota</taxon>
        <taxon>Viridiplantae</taxon>
        <taxon>Streptophyta</taxon>
        <taxon>Embryophyta</taxon>
        <taxon>Tracheophyta</taxon>
        <taxon>Spermatophyta</taxon>
        <taxon>Magnoliopsida</taxon>
        <taxon>Liliopsida</taxon>
        <taxon>Asparagales</taxon>
        <taxon>Asparagaceae</taxon>
        <taxon>Asparagoideae</taxon>
        <taxon>Asparagus</taxon>
    </lineage>
</organism>
<dbReference type="PANTHER" id="PTHR35717:SF1">
    <property type="entry name" value="OS05G0156200 PROTEIN"/>
    <property type="match status" value="1"/>
</dbReference>
<keyword evidence="3" id="KW-1185">Reference proteome</keyword>
<sequence length="360" mass="40562">MASPTGKRSRDPEEDEMYLDNFHSHKRYLSEIMASSLNCLTVGDSLAENLMESPSRDEVTAPYSPMSEDSDDPRFICDPLFSTSIHSDIISRPTSPVSPHRHQKPISGLFSSINQYPFPSCTLPSVVCSYPRQRRSDSEGRFPSSPSDVCHTADLRKAALLRSVQMRTQPNCSVVHGVQGNMQSLGEDHRGCSCEKSSDEEVEYHQSLDQVEHFDETFSDANLNQEEKCFDVRFSPERPAVNGGRSPASVEGIGDAQAAQRPEEEAGRGRVVVSSDGYRYRRETEQRRDPPPPLGAEGREEARGEEARWRSRTRSQRRRRRCRRAACRKKRDLVTNIPREARLGSRSGVRHEIEAVLRGA</sequence>
<dbReference type="Gramene" id="ONK63277">
    <property type="protein sequence ID" value="ONK63277"/>
    <property type="gene ID" value="A4U43_C07F13310"/>
</dbReference>
<protein>
    <submittedName>
        <fullName evidence="2">Uncharacterized protein</fullName>
    </submittedName>
</protein>
<feature type="compositionally biased region" description="Basic and acidic residues" evidence="1">
    <location>
        <begin position="297"/>
        <end position="309"/>
    </location>
</feature>
<reference evidence="3" key="1">
    <citation type="journal article" date="2017" name="Nat. Commun.">
        <title>The asparagus genome sheds light on the origin and evolution of a young Y chromosome.</title>
        <authorList>
            <person name="Harkess A."/>
            <person name="Zhou J."/>
            <person name="Xu C."/>
            <person name="Bowers J.E."/>
            <person name="Van der Hulst R."/>
            <person name="Ayyampalayam S."/>
            <person name="Mercati F."/>
            <person name="Riccardi P."/>
            <person name="McKain M.R."/>
            <person name="Kakrana A."/>
            <person name="Tang H."/>
            <person name="Ray J."/>
            <person name="Groenendijk J."/>
            <person name="Arikit S."/>
            <person name="Mathioni S.M."/>
            <person name="Nakano M."/>
            <person name="Shan H."/>
            <person name="Telgmann-Rauber A."/>
            <person name="Kanno A."/>
            <person name="Yue Z."/>
            <person name="Chen H."/>
            <person name="Li W."/>
            <person name="Chen Y."/>
            <person name="Xu X."/>
            <person name="Zhang Y."/>
            <person name="Luo S."/>
            <person name="Chen H."/>
            <person name="Gao J."/>
            <person name="Mao Z."/>
            <person name="Pires J.C."/>
            <person name="Luo M."/>
            <person name="Kudrna D."/>
            <person name="Wing R.A."/>
            <person name="Meyers B.C."/>
            <person name="Yi K."/>
            <person name="Kong H."/>
            <person name="Lavrijsen P."/>
            <person name="Sunseri F."/>
            <person name="Falavigna A."/>
            <person name="Ye Y."/>
            <person name="Leebens-Mack J.H."/>
            <person name="Chen G."/>
        </authorList>
    </citation>
    <scope>NUCLEOTIDE SEQUENCE [LARGE SCALE GENOMIC DNA]</scope>
    <source>
        <strain evidence="3">cv. DH0086</strain>
    </source>
</reference>
<name>A0A5P1EDL2_ASPOF</name>
<evidence type="ECO:0000256" key="1">
    <source>
        <dbReference type="SAM" id="MobiDB-lite"/>
    </source>
</evidence>
<evidence type="ECO:0000313" key="3">
    <source>
        <dbReference type="Proteomes" id="UP000243459"/>
    </source>
</evidence>
<dbReference type="Proteomes" id="UP000243459">
    <property type="component" value="Chromosome 7"/>
</dbReference>
<proteinExistence type="predicted"/>
<feature type="compositionally biased region" description="Basic residues" evidence="1">
    <location>
        <begin position="310"/>
        <end position="325"/>
    </location>
</feature>